<organism evidence="2 3">
    <name type="scientific">Alkalibacter saccharofermentans DSM 14828</name>
    <dbReference type="NCBI Taxonomy" id="1120975"/>
    <lineage>
        <taxon>Bacteria</taxon>
        <taxon>Bacillati</taxon>
        <taxon>Bacillota</taxon>
        <taxon>Clostridia</taxon>
        <taxon>Eubacteriales</taxon>
        <taxon>Eubacteriaceae</taxon>
        <taxon>Alkalibacter</taxon>
    </lineage>
</organism>
<feature type="transmembrane region" description="Helical" evidence="1">
    <location>
        <begin position="12"/>
        <end position="30"/>
    </location>
</feature>
<reference evidence="2 3" key="1">
    <citation type="submission" date="2016-11" db="EMBL/GenBank/DDBJ databases">
        <authorList>
            <person name="Jaros S."/>
            <person name="Januszkiewicz K."/>
            <person name="Wedrychowicz H."/>
        </authorList>
    </citation>
    <scope>NUCLEOTIDE SEQUENCE [LARGE SCALE GENOMIC DNA]</scope>
    <source>
        <strain evidence="2 3">DSM 14828</strain>
    </source>
</reference>
<keyword evidence="1" id="KW-0812">Transmembrane</keyword>
<evidence type="ECO:0000313" key="3">
    <source>
        <dbReference type="Proteomes" id="UP000184251"/>
    </source>
</evidence>
<sequence>MKLNLLNRRILYLLTVILAIATVFVANRYLSGNITRFDEDTDMPIVRASVEGIIDKTTESYFADQSGGGIIEIVFEAKISSGEAKGKIVTALQTIESTPPYNSTREVAPGDNILIIDAGIGGSEWYFAEHVRTDNLLILGIVFAIALLAFGGKKGFNTLLSLGLTCGAVFAVFIPSILSGQNIYLWSILVCLYSILTTLLILNGYNKKSLSAILGCFGGVLIAGAITIFMDGALSLTGVINDEAVYLSYLPTETPINLRAIIFAGIIIGAMGAIMDVAMSISSSLWEVKKNVRNIRPKALFRSGINIGKDIMGTMSNTLILAYIGSSLSMVLLLTVYDSSLLYLLNREMIIVEVLQALVGSFGILFSIPLTSFFSSIIYTKNIQGSSS</sequence>
<feature type="transmembrane region" description="Helical" evidence="1">
    <location>
        <begin position="260"/>
        <end position="286"/>
    </location>
</feature>
<dbReference type="EMBL" id="FQTU01000016">
    <property type="protein sequence ID" value="SHF15046.1"/>
    <property type="molecule type" value="Genomic_DNA"/>
</dbReference>
<dbReference type="OrthoDB" id="5753718at2"/>
<proteinExistence type="predicted"/>
<keyword evidence="1" id="KW-0472">Membrane</keyword>
<dbReference type="PANTHER" id="PTHR41771:SF1">
    <property type="entry name" value="MEMBRANE PROTEIN"/>
    <property type="match status" value="1"/>
</dbReference>
<evidence type="ECO:0000256" key="1">
    <source>
        <dbReference type="SAM" id="Phobius"/>
    </source>
</evidence>
<keyword evidence="1" id="KW-1133">Transmembrane helix</keyword>
<feature type="transmembrane region" description="Helical" evidence="1">
    <location>
        <begin position="357"/>
        <end position="379"/>
    </location>
</feature>
<feature type="transmembrane region" description="Helical" evidence="1">
    <location>
        <begin position="212"/>
        <end position="240"/>
    </location>
</feature>
<dbReference type="InterPro" id="IPR012507">
    <property type="entry name" value="YibE_F"/>
</dbReference>
<dbReference type="Proteomes" id="UP000184251">
    <property type="component" value="Unassembled WGS sequence"/>
</dbReference>
<gene>
    <name evidence="2" type="ORF">SAMN02746064_01993</name>
</gene>
<feature type="transmembrane region" description="Helical" evidence="1">
    <location>
        <begin position="319"/>
        <end position="337"/>
    </location>
</feature>
<dbReference type="Pfam" id="PF07907">
    <property type="entry name" value="YibE_F"/>
    <property type="match status" value="1"/>
</dbReference>
<feature type="transmembrane region" description="Helical" evidence="1">
    <location>
        <begin position="135"/>
        <end position="152"/>
    </location>
</feature>
<keyword evidence="3" id="KW-1185">Reference proteome</keyword>
<dbReference type="STRING" id="1120975.SAMN02746064_01993"/>
<evidence type="ECO:0000313" key="2">
    <source>
        <dbReference type="EMBL" id="SHF15046.1"/>
    </source>
</evidence>
<accession>A0A1M4ZBS5</accession>
<dbReference type="AlphaFoldDB" id="A0A1M4ZBS5"/>
<feature type="transmembrane region" description="Helical" evidence="1">
    <location>
        <begin position="184"/>
        <end position="205"/>
    </location>
</feature>
<feature type="transmembrane region" description="Helical" evidence="1">
    <location>
        <begin position="159"/>
        <end position="178"/>
    </location>
</feature>
<dbReference type="PANTHER" id="PTHR41771">
    <property type="entry name" value="MEMBRANE PROTEIN-RELATED"/>
    <property type="match status" value="1"/>
</dbReference>
<protein>
    <submittedName>
        <fullName evidence="2">Uncharacterized membrane protein</fullName>
    </submittedName>
</protein>
<dbReference type="RefSeq" id="WP_073271553.1">
    <property type="nucleotide sequence ID" value="NZ_FQTU01000016.1"/>
</dbReference>
<name>A0A1M4ZBS5_9FIRM</name>